<name>A0A2L2SR02_9HYPO</name>
<proteinExistence type="predicted"/>
<evidence type="ECO:0000313" key="1">
    <source>
        <dbReference type="EMBL" id="CEI39460.1"/>
    </source>
</evidence>
<evidence type="ECO:0000313" key="2">
    <source>
        <dbReference type="Proteomes" id="UP000245910"/>
    </source>
</evidence>
<dbReference type="Proteomes" id="UP000245910">
    <property type="component" value="Chromosome IIII"/>
</dbReference>
<sequence length="78" mass="8962">MCIDECIKYDCTKCQRRIRATEQKLLCPEADAGTCTTTIDFITHYLPASQCETCEEKRKEEEAKARKRKRSEGSANKV</sequence>
<dbReference type="AlphaFoldDB" id="A0A2L2SR02"/>
<dbReference type="OrthoDB" id="5084071at2759"/>
<organism evidence="1 2">
    <name type="scientific">Fusarium venenatum</name>
    <dbReference type="NCBI Taxonomy" id="56646"/>
    <lineage>
        <taxon>Eukaryota</taxon>
        <taxon>Fungi</taxon>
        <taxon>Dikarya</taxon>
        <taxon>Ascomycota</taxon>
        <taxon>Pezizomycotina</taxon>
        <taxon>Sordariomycetes</taxon>
        <taxon>Hypocreomycetidae</taxon>
        <taxon>Hypocreales</taxon>
        <taxon>Nectriaceae</taxon>
        <taxon>Fusarium</taxon>
    </lineage>
</organism>
<dbReference type="EMBL" id="LN649232">
    <property type="protein sequence ID" value="CEI39460.1"/>
    <property type="molecule type" value="Genomic_DNA"/>
</dbReference>
<accession>A0A2L2SR02</accession>
<protein>
    <submittedName>
        <fullName evidence="1">Uncharacterized protein</fullName>
    </submittedName>
</protein>
<reference evidence="2" key="1">
    <citation type="submission" date="2014-10" db="EMBL/GenBank/DDBJ databases">
        <authorList>
            <person name="King R."/>
        </authorList>
    </citation>
    <scope>NUCLEOTIDE SEQUENCE [LARGE SCALE GENOMIC DNA]</scope>
    <source>
        <strain evidence="2">A3/5</strain>
    </source>
</reference>
<keyword evidence="2" id="KW-1185">Reference proteome</keyword>